<evidence type="ECO:0000256" key="2">
    <source>
        <dbReference type="SAM" id="Phobius"/>
    </source>
</evidence>
<keyword evidence="2" id="KW-0472">Membrane</keyword>
<feature type="transmembrane region" description="Helical" evidence="2">
    <location>
        <begin position="250"/>
        <end position="271"/>
    </location>
</feature>
<keyword evidence="2" id="KW-0812">Transmembrane</keyword>
<keyword evidence="4" id="KW-1185">Reference proteome</keyword>
<evidence type="ECO:0000256" key="1">
    <source>
        <dbReference type="SAM" id="MobiDB-lite"/>
    </source>
</evidence>
<feature type="region of interest" description="Disordered" evidence="1">
    <location>
        <begin position="192"/>
        <end position="218"/>
    </location>
</feature>
<proteinExistence type="predicted"/>
<evidence type="ECO:0000313" key="4">
    <source>
        <dbReference type="Proteomes" id="UP001153269"/>
    </source>
</evidence>
<dbReference type="EMBL" id="CADEAL010000984">
    <property type="protein sequence ID" value="CAB1427631.1"/>
    <property type="molecule type" value="Genomic_DNA"/>
</dbReference>
<dbReference type="Proteomes" id="UP001153269">
    <property type="component" value="Unassembled WGS sequence"/>
</dbReference>
<comment type="caution">
    <text evidence="3">The sequence shown here is derived from an EMBL/GenBank/DDBJ whole genome shotgun (WGS) entry which is preliminary data.</text>
</comment>
<protein>
    <submittedName>
        <fullName evidence="3">Uncharacterized protein</fullName>
    </submittedName>
</protein>
<keyword evidence="2" id="KW-1133">Transmembrane helix</keyword>
<evidence type="ECO:0000313" key="3">
    <source>
        <dbReference type="EMBL" id="CAB1427631.1"/>
    </source>
</evidence>
<accession>A0A9N7UC52</accession>
<sequence length="273" mass="29319">MADNQNLDSGDDTTLGEAASFRRHSGKQLPSDDTRGSSFLQTTLGEAASFRRHSGKQLPSDDTRGSRFLQLCDVHTCRDQGLIRLAGGSVRLAAASSIRPITADEKETGWKVEEKMKEELAGGRFRTGSAARCPEELVSAAQVETRTGNRLIQHQLMWSGPKEQIGTGCERRAGKPPENEAHLKLDQLETASPVFPPSAHKPPPLQSSQHSAESAASLQGRGAGRLLVPIPGTIWPQKRASVSESVSLDMFWIFSCSLLTVALCSVIAGGYGG</sequence>
<name>A0A9N7UC52_PLEPL</name>
<gene>
    <name evidence="3" type="ORF">PLEPLA_LOCUS15572</name>
</gene>
<organism evidence="3 4">
    <name type="scientific">Pleuronectes platessa</name>
    <name type="common">European plaice</name>
    <dbReference type="NCBI Taxonomy" id="8262"/>
    <lineage>
        <taxon>Eukaryota</taxon>
        <taxon>Metazoa</taxon>
        <taxon>Chordata</taxon>
        <taxon>Craniata</taxon>
        <taxon>Vertebrata</taxon>
        <taxon>Euteleostomi</taxon>
        <taxon>Actinopterygii</taxon>
        <taxon>Neopterygii</taxon>
        <taxon>Teleostei</taxon>
        <taxon>Neoteleostei</taxon>
        <taxon>Acanthomorphata</taxon>
        <taxon>Carangaria</taxon>
        <taxon>Pleuronectiformes</taxon>
        <taxon>Pleuronectoidei</taxon>
        <taxon>Pleuronectidae</taxon>
        <taxon>Pleuronectes</taxon>
    </lineage>
</organism>
<feature type="compositionally biased region" description="Low complexity" evidence="1">
    <location>
        <begin position="206"/>
        <end position="218"/>
    </location>
</feature>
<reference evidence="3" key="1">
    <citation type="submission" date="2020-03" db="EMBL/GenBank/DDBJ databases">
        <authorList>
            <person name="Weist P."/>
        </authorList>
    </citation>
    <scope>NUCLEOTIDE SEQUENCE</scope>
</reference>
<feature type="region of interest" description="Disordered" evidence="1">
    <location>
        <begin position="1"/>
        <end position="40"/>
    </location>
</feature>
<dbReference type="AlphaFoldDB" id="A0A9N7UC52"/>
<feature type="compositionally biased region" description="Pro residues" evidence="1">
    <location>
        <begin position="194"/>
        <end position="205"/>
    </location>
</feature>